<dbReference type="GO" id="GO:0000209">
    <property type="term" value="P:protein polyubiquitination"/>
    <property type="evidence" value="ECO:0007669"/>
    <property type="project" value="TreeGrafter"/>
</dbReference>
<dbReference type="InterPro" id="IPR002130">
    <property type="entry name" value="Cyclophilin-type_PPIase_dom"/>
</dbReference>
<dbReference type="Gene3D" id="2.40.100.10">
    <property type="entry name" value="Cyclophilin-like"/>
    <property type="match status" value="1"/>
</dbReference>
<feature type="domain" description="PPIase cyclophilin-type" evidence="1">
    <location>
        <begin position="287"/>
        <end position="443"/>
    </location>
</feature>
<protein>
    <submittedName>
        <fullName evidence="2">Peptidyl-prolyl cis-trans isomerase</fullName>
        <ecNumber evidence="2">5.2.1.8</ecNumber>
    </submittedName>
</protein>
<dbReference type="SUPFAM" id="SSF50891">
    <property type="entry name" value="Cyclophilin-like"/>
    <property type="match status" value="1"/>
</dbReference>
<dbReference type="PROSITE" id="PS50072">
    <property type="entry name" value="CSA_PPIASE_2"/>
    <property type="match status" value="1"/>
</dbReference>
<dbReference type="GO" id="GO:0071013">
    <property type="term" value="C:catalytic step 2 spliceosome"/>
    <property type="evidence" value="ECO:0007669"/>
    <property type="project" value="TreeGrafter"/>
</dbReference>
<dbReference type="OrthoDB" id="271386at2759"/>
<dbReference type="PANTHER" id="PTHR45625">
    <property type="entry name" value="PEPTIDYL-PROLYL CIS-TRANS ISOMERASE-RELATED"/>
    <property type="match status" value="1"/>
</dbReference>
<dbReference type="EC" id="5.2.1.8" evidence="2"/>
<evidence type="ECO:0000313" key="2">
    <source>
        <dbReference type="EMBL" id="UKJ90513.1"/>
    </source>
</evidence>
<evidence type="ECO:0000313" key="3">
    <source>
        <dbReference type="Proteomes" id="UP000244803"/>
    </source>
</evidence>
<dbReference type="Gene3D" id="3.30.40.10">
    <property type="entry name" value="Zinc/RING finger domain, C3HC4 (zinc finger)"/>
    <property type="match status" value="1"/>
</dbReference>
<organism evidence="2 3">
    <name type="scientific">Theileria orientalis</name>
    <dbReference type="NCBI Taxonomy" id="68886"/>
    <lineage>
        <taxon>Eukaryota</taxon>
        <taxon>Sar</taxon>
        <taxon>Alveolata</taxon>
        <taxon>Apicomplexa</taxon>
        <taxon>Aconoidasida</taxon>
        <taxon>Piroplasmida</taxon>
        <taxon>Theileriidae</taxon>
        <taxon>Theileria</taxon>
    </lineage>
</organism>
<dbReference type="InterPro" id="IPR029000">
    <property type="entry name" value="Cyclophilin-like_dom_sf"/>
</dbReference>
<dbReference type="PANTHER" id="PTHR45625:SF1">
    <property type="entry name" value="RING-TYPE E3 UBIQUITIN-PROTEIN LIGASE PPIL2"/>
    <property type="match status" value="1"/>
</dbReference>
<dbReference type="GO" id="GO:0061630">
    <property type="term" value="F:ubiquitin protein ligase activity"/>
    <property type="evidence" value="ECO:0007669"/>
    <property type="project" value="TreeGrafter"/>
</dbReference>
<accession>A0A976MAW7</accession>
<dbReference type="InterPro" id="IPR044666">
    <property type="entry name" value="Cyclophilin_A-like"/>
</dbReference>
<reference evidence="2" key="1">
    <citation type="submission" date="2022-07" db="EMBL/GenBank/DDBJ databases">
        <title>Evaluation of T. orientalis genome assembly methods using nanopore sequencing and analysis of variation between genomes.</title>
        <authorList>
            <person name="Yam J."/>
            <person name="Micallef M.L."/>
            <person name="Liu M."/>
            <person name="Djordjevic S.P."/>
            <person name="Bogema D.R."/>
            <person name="Jenkins C."/>
        </authorList>
    </citation>
    <scope>NUCLEOTIDE SEQUENCE</scope>
    <source>
        <strain evidence="2">Fish Creek</strain>
    </source>
</reference>
<dbReference type="GO" id="GO:0003755">
    <property type="term" value="F:peptidyl-prolyl cis-trans isomerase activity"/>
    <property type="evidence" value="ECO:0007669"/>
    <property type="project" value="UniProtKB-EC"/>
</dbReference>
<keyword evidence="2" id="KW-0413">Isomerase</keyword>
<dbReference type="Proteomes" id="UP000244803">
    <property type="component" value="Chromosome 2"/>
</dbReference>
<proteinExistence type="predicted"/>
<dbReference type="PRINTS" id="PR00153">
    <property type="entry name" value="CSAPPISMRASE"/>
</dbReference>
<gene>
    <name evidence="2" type="ORF">MACJ_001447</name>
</gene>
<dbReference type="EMBL" id="CP056068">
    <property type="protein sequence ID" value="UKJ90513.1"/>
    <property type="molecule type" value="Genomic_DNA"/>
</dbReference>
<sequence>MGSSKHRHSKDKLYILPSELARTQAPTVTNRPAELVPLDSCFLSLVPFTNPFCTIEGHIFDHDKIKEFISKYGRNPVTGGTLSMDDLFPLNFTKDENEFFQCPLSLKRFTSGSHIVAVRTSGNVYGYSTLKQVAAKQSDGSMSDPLSGTKFTKSDLVTIQDPHNTHLRTIANFKHVNSTYFKAQKSDNEIKGNQIYSAVMSKMVERPELVDKHAKIFKSDHSGAPDRPKHELFTTGSQASSFTSTAVNPSYRVEYRNKTVFEVRLPLYEYVKKRKQKGYVKLSTSDGDLNVMLHADRVPVACDNFLQHCEDGYYDNTEFFRCVPDFMIQGGDPTNTGRGGESAFYTRARRDGISESVPKYFRDEFDNTLFHVGMGVLSMANKGKHTNSSQFFITFNTCSHLDNVHTVFGKVVGGLELLKRWNSLKVDDEERPLKPPRLLATVVYSNPFEDARKALDKEREEQLLEERKRANKTTKKWLFDAASSEPQDSKRAKLNEVGYLIKK</sequence>
<dbReference type="Pfam" id="PF00160">
    <property type="entry name" value="Pro_isomerase"/>
    <property type="match status" value="1"/>
</dbReference>
<name>A0A976MAW7_THEOR</name>
<dbReference type="InterPro" id="IPR013083">
    <property type="entry name" value="Znf_RING/FYVE/PHD"/>
</dbReference>
<dbReference type="SUPFAM" id="SSF57850">
    <property type="entry name" value="RING/U-box"/>
    <property type="match status" value="1"/>
</dbReference>
<evidence type="ECO:0000259" key="1">
    <source>
        <dbReference type="PROSITE" id="PS50072"/>
    </source>
</evidence>
<dbReference type="AlphaFoldDB" id="A0A976MAW7"/>